<reference evidence="1 2" key="1">
    <citation type="submission" date="2019-08" db="EMBL/GenBank/DDBJ databases">
        <title>Bradyrhizobium hipponensis sp. nov., a rhizobium isolated from a Lupinus angustifolius root nodule in Tunisia.</title>
        <authorList>
            <person name="Off K."/>
            <person name="Rejili M."/>
            <person name="Mars M."/>
            <person name="Brachmann A."/>
            <person name="Marin M."/>
        </authorList>
    </citation>
    <scope>NUCLEOTIDE SEQUENCE [LARGE SCALE GENOMIC DNA]</scope>
    <source>
        <strain evidence="1 2">CTAW11</strain>
    </source>
</reference>
<comment type="caution">
    <text evidence="1">The sequence shown here is derived from an EMBL/GenBank/DDBJ whole genome shotgun (WGS) entry which is preliminary data.</text>
</comment>
<dbReference type="EMBL" id="VSSR01000066">
    <property type="protein sequence ID" value="TYL75309.1"/>
    <property type="molecule type" value="Genomic_DNA"/>
</dbReference>
<protein>
    <submittedName>
        <fullName evidence="1">Uncharacterized protein</fullName>
    </submittedName>
</protein>
<keyword evidence="2" id="KW-1185">Reference proteome</keyword>
<gene>
    <name evidence="1" type="ORF">FXB38_33185</name>
</gene>
<accession>A0A5S4W1M2</accession>
<dbReference type="Proteomes" id="UP000324853">
    <property type="component" value="Unassembled WGS sequence"/>
</dbReference>
<organism evidence="1 2">
    <name type="scientific">Bradyrhizobium cytisi</name>
    <dbReference type="NCBI Taxonomy" id="515489"/>
    <lineage>
        <taxon>Bacteria</taxon>
        <taxon>Pseudomonadati</taxon>
        <taxon>Pseudomonadota</taxon>
        <taxon>Alphaproteobacteria</taxon>
        <taxon>Hyphomicrobiales</taxon>
        <taxon>Nitrobacteraceae</taxon>
        <taxon>Bradyrhizobium</taxon>
    </lineage>
</organism>
<evidence type="ECO:0000313" key="2">
    <source>
        <dbReference type="Proteomes" id="UP000324853"/>
    </source>
</evidence>
<sequence>MTTSVAAMVTDYDDIPIGNIVKAVTTNGTGAFAFGIPPGVSLWSSPFQIVMLLGRIGRLRAVALAWLATKDPARTLLDHDRVPNLAIDQPRIGSHQLRVPTPAFGSTAIP</sequence>
<evidence type="ECO:0000313" key="1">
    <source>
        <dbReference type="EMBL" id="TYL75309.1"/>
    </source>
</evidence>
<dbReference type="RefSeq" id="WP_148755177.1">
    <property type="nucleotide sequence ID" value="NZ_VSSR01000066.1"/>
</dbReference>
<proteinExistence type="predicted"/>
<name>A0A5S4W1M2_9BRAD</name>
<dbReference type="AlphaFoldDB" id="A0A5S4W1M2"/>